<dbReference type="GO" id="GO:0032981">
    <property type="term" value="P:mitochondrial respiratory chain complex I assembly"/>
    <property type="evidence" value="ECO:0007669"/>
    <property type="project" value="TreeGrafter"/>
</dbReference>
<keyword evidence="5" id="KW-1185">Reference proteome</keyword>
<evidence type="ECO:0000313" key="5">
    <source>
        <dbReference type="Proteomes" id="UP000268321"/>
    </source>
</evidence>
<evidence type="ECO:0000313" key="4">
    <source>
        <dbReference type="EMBL" id="RKP31120.1"/>
    </source>
</evidence>
<dbReference type="Proteomes" id="UP000268321">
    <property type="component" value="Unassembled WGS sequence"/>
</dbReference>
<dbReference type="GO" id="GO:0032259">
    <property type="term" value="P:methylation"/>
    <property type="evidence" value="ECO:0007669"/>
    <property type="project" value="UniProtKB-KW"/>
</dbReference>
<protein>
    <submittedName>
        <fullName evidence="4">S-adenosyl-L-methionine-dependent methyltransferase</fullName>
    </submittedName>
</protein>
<dbReference type="AlphaFoldDB" id="A0A4P9ZGG7"/>
<keyword evidence="2 4" id="KW-0808">Transferase</keyword>
<dbReference type="OrthoDB" id="16816at2759"/>
<sequence length="360" mass="40289">MKSPSTLRSLRLLATSANAAAKSAAKPQFAVFDRDIKRIQKSRPAIQDPERSRKMDYLRDEVAMRTIERLSFITRDFNRCLDFGAHLGNFLKSLFTTSRTRPGAADAETQRIAQLNKDKERVRLKINELVMLELSPELLARDVNESFDTHFDGKVVRVVADEESFDHEVLRESEQYDAVISNLSLHWINDLPQTLANINRVLKPDGLFMGSIFGGDTLYELRSSLQLAELERCGGVSPRVSPLVHFNDIGSLLNRAGFSMLTIDSEDFVIGGYPDIVSVCTELQDMGEQNSLLTRANTLPRDVLLAANEIYKSLHGEKNEDGVTLPATFSVIFMIGWKKSDSQPQTLARGSGQVNLKDVL</sequence>
<proteinExistence type="predicted"/>
<organism evidence="4 5">
    <name type="scientific">Metschnikowia bicuspidata</name>
    <dbReference type="NCBI Taxonomy" id="27322"/>
    <lineage>
        <taxon>Eukaryota</taxon>
        <taxon>Fungi</taxon>
        <taxon>Dikarya</taxon>
        <taxon>Ascomycota</taxon>
        <taxon>Saccharomycotina</taxon>
        <taxon>Pichiomycetes</taxon>
        <taxon>Metschnikowiaceae</taxon>
        <taxon>Metschnikowia</taxon>
    </lineage>
</organism>
<reference evidence="5" key="1">
    <citation type="journal article" date="2018" name="Nat. Microbiol.">
        <title>Leveraging single-cell genomics to expand the fungal tree of life.</title>
        <authorList>
            <person name="Ahrendt S.R."/>
            <person name="Quandt C.A."/>
            <person name="Ciobanu D."/>
            <person name="Clum A."/>
            <person name="Salamov A."/>
            <person name="Andreopoulos B."/>
            <person name="Cheng J.F."/>
            <person name="Woyke T."/>
            <person name="Pelin A."/>
            <person name="Henrissat B."/>
            <person name="Reynolds N.K."/>
            <person name="Benny G.L."/>
            <person name="Smith M.E."/>
            <person name="James T.Y."/>
            <person name="Grigoriev I.V."/>
        </authorList>
    </citation>
    <scope>NUCLEOTIDE SEQUENCE [LARGE SCALE GENOMIC DNA]</scope>
    <source>
        <strain evidence="5">Baker2002</strain>
    </source>
</reference>
<evidence type="ECO:0000256" key="3">
    <source>
        <dbReference type="SAM" id="Coils"/>
    </source>
</evidence>
<dbReference type="InterPro" id="IPR029063">
    <property type="entry name" value="SAM-dependent_MTases_sf"/>
</dbReference>
<dbReference type="CDD" id="cd02440">
    <property type="entry name" value="AdoMet_MTases"/>
    <property type="match status" value="1"/>
</dbReference>
<dbReference type="GO" id="GO:0005739">
    <property type="term" value="C:mitochondrion"/>
    <property type="evidence" value="ECO:0007669"/>
    <property type="project" value="TreeGrafter"/>
</dbReference>
<gene>
    <name evidence="4" type="ORF">METBISCDRAFT_30416</name>
</gene>
<dbReference type="EMBL" id="ML004446">
    <property type="protein sequence ID" value="RKP31120.1"/>
    <property type="molecule type" value="Genomic_DNA"/>
</dbReference>
<dbReference type="PANTHER" id="PTHR13090">
    <property type="entry name" value="ARGININE-HYDROXYLASE NDUFAF5, MITOCHONDRIAL"/>
    <property type="match status" value="1"/>
</dbReference>
<evidence type="ECO:0000256" key="2">
    <source>
        <dbReference type="ARBA" id="ARBA00022679"/>
    </source>
</evidence>
<dbReference type="SUPFAM" id="SSF53335">
    <property type="entry name" value="S-adenosyl-L-methionine-dependent methyltransferases"/>
    <property type="match status" value="1"/>
</dbReference>
<dbReference type="InterPro" id="IPR050602">
    <property type="entry name" value="Malonyl-ACP_OMT"/>
</dbReference>
<evidence type="ECO:0000256" key="1">
    <source>
        <dbReference type="ARBA" id="ARBA00022603"/>
    </source>
</evidence>
<keyword evidence="1 4" id="KW-0489">Methyltransferase</keyword>
<keyword evidence="3" id="KW-0175">Coiled coil</keyword>
<dbReference type="GO" id="GO:0008168">
    <property type="term" value="F:methyltransferase activity"/>
    <property type="evidence" value="ECO:0007669"/>
    <property type="project" value="UniProtKB-KW"/>
</dbReference>
<feature type="coiled-coil region" evidence="3">
    <location>
        <begin position="105"/>
        <end position="132"/>
    </location>
</feature>
<name>A0A4P9ZGG7_9ASCO</name>
<dbReference type="Gene3D" id="3.40.50.150">
    <property type="entry name" value="Vaccinia Virus protein VP39"/>
    <property type="match status" value="1"/>
</dbReference>
<dbReference type="PANTHER" id="PTHR13090:SF1">
    <property type="entry name" value="ARGININE-HYDROXYLASE NDUFAF5, MITOCHONDRIAL"/>
    <property type="match status" value="1"/>
</dbReference>
<accession>A0A4P9ZGG7</accession>
<dbReference type="Pfam" id="PF13489">
    <property type="entry name" value="Methyltransf_23"/>
    <property type="match status" value="1"/>
</dbReference>